<evidence type="ECO:0000256" key="9">
    <source>
        <dbReference type="ARBA" id="ARBA00023170"/>
    </source>
</evidence>
<evidence type="ECO:0000313" key="14">
    <source>
        <dbReference type="Proteomes" id="UP001247805"/>
    </source>
</evidence>
<evidence type="ECO:0000256" key="5">
    <source>
        <dbReference type="ARBA" id="ARBA00022692"/>
    </source>
</evidence>
<keyword evidence="7" id="KW-0798">TonB box</keyword>
<keyword evidence="10 11" id="KW-0998">Cell outer membrane</keyword>
<feature type="domain" description="TonB-dependent receptor-like beta-barrel" evidence="12">
    <location>
        <begin position="6"/>
        <end position="95"/>
    </location>
</feature>
<dbReference type="PANTHER" id="PTHR30069:SF29">
    <property type="entry name" value="HEMOGLOBIN AND HEMOGLOBIN-HAPTOGLOBIN-BINDING PROTEIN 1-RELATED"/>
    <property type="match status" value="1"/>
</dbReference>
<dbReference type="PROSITE" id="PS52016">
    <property type="entry name" value="TONB_DEPENDENT_REC_3"/>
    <property type="match status" value="1"/>
</dbReference>
<keyword evidence="8 11" id="KW-0472">Membrane</keyword>
<evidence type="ECO:0000256" key="2">
    <source>
        <dbReference type="ARBA" id="ARBA00008143"/>
    </source>
</evidence>
<organism evidence="13 14">
    <name type="scientific">Paraglaciecola aquimarina</name>
    <dbReference type="NCBI Taxonomy" id="1235557"/>
    <lineage>
        <taxon>Bacteria</taxon>
        <taxon>Pseudomonadati</taxon>
        <taxon>Pseudomonadota</taxon>
        <taxon>Gammaproteobacteria</taxon>
        <taxon>Alteromonadales</taxon>
        <taxon>Alteromonadaceae</taxon>
        <taxon>Paraglaciecola</taxon>
    </lineage>
</organism>
<dbReference type="Proteomes" id="UP001247805">
    <property type="component" value="Unassembled WGS sequence"/>
</dbReference>
<dbReference type="RefSeq" id="WP_316027527.1">
    <property type="nucleotide sequence ID" value="NZ_JAWDIO010000002.1"/>
</dbReference>
<keyword evidence="5 11" id="KW-0812">Transmembrane</keyword>
<evidence type="ECO:0000256" key="4">
    <source>
        <dbReference type="ARBA" id="ARBA00022452"/>
    </source>
</evidence>
<dbReference type="Gene3D" id="2.40.170.20">
    <property type="entry name" value="TonB-dependent receptor, beta-barrel domain"/>
    <property type="match status" value="1"/>
</dbReference>
<name>A0ABU3T172_9ALTE</name>
<dbReference type="InterPro" id="IPR039426">
    <property type="entry name" value="TonB-dep_rcpt-like"/>
</dbReference>
<proteinExistence type="inferred from homology"/>
<keyword evidence="4 11" id="KW-1134">Transmembrane beta strand</keyword>
<reference evidence="13 14" key="1">
    <citation type="submission" date="2023-10" db="EMBL/GenBank/DDBJ databases">
        <title>Glaciecola aquimarina strain GGW-M5 nov., isolated from a coastal seawater.</title>
        <authorList>
            <person name="Bayburt H."/>
            <person name="Kim J.M."/>
            <person name="Choi B.J."/>
            <person name="Jeon C.O."/>
        </authorList>
    </citation>
    <scope>NUCLEOTIDE SEQUENCE [LARGE SCALE GENOMIC DNA]</scope>
    <source>
        <strain evidence="13 14">KCTC 32108</strain>
    </source>
</reference>
<gene>
    <name evidence="13" type="ORF">RS130_20890</name>
</gene>
<keyword evidence="6" id="KW-0732">Signal</keyword>
<dbReference type="EMBL" id="JAWDIO010000002">
    <property type="protein sequence ID" value="MDU0356017.1"/>
    <property type="molecule type" value="Genomic_DNA"/>
</dbReference>
<evidence type="ECO:0000256" key="6">
    <source>
        <dbReference type="ARBA" id="ARBA00022729"/>
    </source>
</evidence>
<keyword evidence="14" id="KW-1185">Reference proteome</keyword>
<dbReference type="Pfam" id="PF00593">
    <property type="entry name" value="TonB_dep_Rec_b-barrel"/>
    <property type="match status" value="1"/>
</dbReference>
<evidence type="ECO:0000259" key="12">
    <source>
        <dbReference type="Pfam" id="PF00593"/>
    </source>
</evidence>
<sequence length="121" mass="13734">MIASIELGNGWGIDANYTYNETEDTAGEQRRRRPRNIANIATHYQLDKLTFTANLRIVKDAIDAGVKLEDYEVLDVSAKYQVNPQLSIFARVENLFDANYQDVPAFYTSGEAPHVGLKYQF</sequence>
<keyword evidence="3 11" id="KW-0813">Transport</keyword>
<evidence type="ECO:0000256" key="8">
    <source>
        <dbReference type="ARBA" id="ARBA00023136"/>
    </source>
</evidence>
<dbReference type="InterPro" id="IPR036942">
    <property type="entry name" value="Beta-barrel_TonB_sf"/>
</dbReference>
<evidence type="ECO:0000313" key="13">
    <source>
        <dbReference type="EMBL" id="MDU0356017.1"/>
    </source>
</evidence>
<dbReference type="PANTHER" id="PTHR30069">
    <property type="entry name" value="TONB-DEPENDENT OUTER MEMBRANE RECEPTOR"/>
    <property type="match status" value="1"/>
</dbReference>
<evidence type="ECO:0000256" key="11">
    <source>
        <dbReference type="PROSITE-ProRule" id="PRU01360"/>
    </source>
</evidence>
<evidence type="ECO:0000256" key="10">
    <source>
        <dbReference type="ARBA" id="ARBA00023237"/>
    </source>
</evidence>
<comment type="similarity">
    <text evidence="2">Belongs to the TonB-dependent receptor family. Hemoglobin/haptoglobin binding protein subfamily.</text>
</comment>
<evidence type="ECO:0000256" key="1">
    <source>
        <dbReference type="ARBA" id="ARBA00004571"/>
    </source>
</evidence>
<evidence type="ECO:0000256" key="3">
    <source>
        <dbReference type="ARBA" id="ARBA00022448"/>
    </source>
</evidence>
<keyword evidence="9 13" id="KW-0675">Receptor</keyword>
<accession>A0ABU3T172</accession>
<dbReference type="SUPFAM" id="SSF56935">
    <property type="entry name" value="Porins"/>
    <property type="match status" value="1"/>
</dbReference>
<comment type="subcellular location">
    <subcellularLocation>
        <location evidence="1 11">Cell outer membrane</location>
        <topology evidence="1 11">Multi-pass membrane protein</topology>
    </subcellularLocation>
</comment>
<dbReference type="InterPro" id="IPR000531">
    <property type="entry name" value="Beta-barrel_TonB"/>
</dbReference>
<protein>
    <submittedName>
        <fullName evidence="13">TonB-dependent receptor</fullName>
    </submittedName>
</protein>
<comment type="caution">
    <text evidence="13">The sequence shown here is derived from an EMBL/GenBank/DDBJ whole genome shotgun (WGS) entry which is preliminary data.</text>
</comment>
<evidence type="ECO:0000256" key="7">
    <source>
        <dbReference type="ARBA" id="ARBA00023077"/>
    </source>
</evidence>